<reference evidence="2" key="1">
    <citation type="journal article" date="2019" name="Sci. Rep.">
        <title>Draft genome of Tanacetum cinerariifolium, the natural source of mosquito coil.</title>
        <authorList>
            <person name="Yamashiro T."/>
            <person name="Shiraishi A."/>
            <person name="Satake H."/>
            <person name="Nakayama K."/>
        </authorList>
    </citation>
    <scope>NUCLEOTIDE SEQUENCE</scope>
</reference>
<feature type="non-terminal residue" evidence="2">
    <location>
        <position position="65"/>
    </location>
</feature>
<feature type="non-terminal residue" evidence="2">
    <location>
        <position position="1"/>
    </location>
</feature>
<name>A0A699S4R6_TANCI</name>
<protein>
    <submittedName>
        <fullName evidence="2">Uncharacterized protein</fullName>
    </submittedName>
</protein>
<gene>
    <name evidence="2" type="ORF">Tci_864381</name>
</gene>
<dbReference type="EMBL" id="BKCJ011137435">
    <property type="protein sequence ID" value="GFC92411.1"/>
    <property type="molecule type" value="Genomic_DNA"/>
</dbReference>
<dbReference type="AlphaFoldDB" id="A0A699S4R6"/>
<accession>A0A699S4R6</accession>
<sequence length="65" mass="7707">ESERLKRPGIQLDKERFKKLKKVEASGTKPTQEQQSEEPKELFKEELKKMMELVSVEELYIEALQ</sequence>
<comment type="caution">
    <text evidence="2">The sequence shown here is derived from an EMBL/GenBank/DDBJ whole genome shotgun (WGS) entry which is preliminary data.</text>
</comment>
<evidence type="ECO:0000256" key="1">
    <source>
        <dbReference type="SAM" id="MobiDB-lite"/>
    </source>
</evidence>
<organism evidence="2">
    <name type="scientific">Tanacetum cinerariifolium</name>
    <name type="common">Dalmatian daisy</name>
    <name type="synonym">Chrysanthemum cinerariifolium</name>
    <dbReference type="NCBI Taxonomy" id="118510"/>
    <lineage>
        <taxon>Eukaryota</taxon>
        <taxon>Viridiplantae</taxon>
        <taxon>Streptophyta</taxon>
        <taxon>Embryophyta</taxon>
        <taxon>Tracheophyta</taxon>
        <taxon>Spermatophyta</taxon>
        <taxon>Magnoliopsida</taxon>
        <taxon>eudicotyledons</taxon>
        <taxon>Gunneridae</taxon>
        <taxon>Pentapetalae</taxon>
        <taxon>asterids</taxon>
        <taxon>campanulids</taxon>
        <taxon>Asterales</taxon>
        <taxon>Asteraceae</taxon>
        <taxon>Asteroideae</taxon>
        <taxon>Anthemideae</taxon>
        <taxon>Anthemidinae</taxon>
        <taxon>Tanacetum</taxon>
    </lineage>
</organism>
<evidence type="ECO:0000313" key="2">
    <source>
        <dbReference type="EMBL" id="GFC92411.1"/>
    </source>
</evidence>
<proteinExistence type="predicted"/>
<feature type="region of interest" description="Disordered" evidence="1">
    <location>
        <begin position="21"/>
        <end position="41"/>
    </location>
</feature>